<evidence type="ECO:0000313" key="1">
    <source>
        <dbReference type="EMBL" id="QTR45392.1"/>
    </source>
</evidence>
<sequence length="169" mass="18554">MSNLSKPFSLSDLVALQAENQTAQANLKTVTEIKLDQIQLFDLPAPHGGNRQGSGRKSVAEKTAVVRVPVGCLAAVQQLIADYRHPDLKTVTEIKLPDDDLKTVTGIKLPEGLPHARRAPPRYRLIVGGVECLWSGRGRLPMEYQQYAAKHGYQGREYLEALLIEGGKS</sequence>
<accession>A0ABX7WQY4</accession>
<name>A0ABX7WQY4_9GAMM</name>
<organism evidence="1 2">
    <name type="scientific">Thiothrix litoralis</name>
    <dbReference type="NCBI Taxonomy" id="2891210"/>
    <lineage>
        <taxon>Bacteria</taxon>
        <taxon>Pseudomonadati</taxon>
        <taxon>Pseudomonadota</taxon>
        <taxon>Gammaproteobacteria</taxon>
        <taxon>Thiotrichales</taxon>
        <taxon>Thiotrichaceae</taxon>
        <taxon>Thiothrix</taxon>
    </lineage>
</organism>
<dbReference type="Proteomes" id="UP000672039">
    <property type="component" value="Chromosome"/>
</dbReference>
<evidence type="ECO:0000313" key="2">
    <source>
        <dbReference type="Proteomes" id="UP000672039"/>
    </source>
</evidence>
<keyword evidence="2" id="KW-1185">Reference proteome</keyword>
<dbReference type="EMBL" id="CP072801">
    <property type="protein sequence ID" value="QTR45392.1"/>
    <property type="molecule type" value="Genomic_DNA"/>
</dbReference>
<gene>
    <name evidence="1" type="ORF">J9253_15470</name>
</gene>
<dbReference type="RefSeq" id="WP_210221805.1">
    <property type="nucleotide sequence ID" value="NZ_CP072801.1"/>
</dbReference>
<proteinExistence type="predicted"/>
<protein>
    <submittedName>
        <fullName evidence="1">Uncharacterized protein</fullName>
    </submittedName>
</protein>
<reference evidence="1 2" key="1">
    <citation type="submission" date="2021-04" db="EMBL/GenBank/DDBJ databases">
        <title>Genomics, taxonomy and metabolism of representatives of sulfur bacteria of the genus Thiothrix: Thiothrix fructosivorans QT, Thiothrix unzii A1T and three new species, Thiothrix subterranea sp. nov., Thiothrix litoralis sp. nov. and 'Candidatus Thiothrix anitrata' sp. nov.</title>
        <authorList>
            <person name="Ravin N.V."/>
            <person name="Smolyakov D."/>
            <person name="Rudenko T.S."/>
            <person name="Mardanov A.V."/>
            <person name="Beletsky A.V."/>
            <person name="Markov N.D."/>
            <person name="Fomenkov A.I."/>
            <person name="Roberts R.J."/>
            <person name="Karnachuk O.V."/>
            <person name="Novikov A."/>
            <person name="Grabovich M.Y."/>
        </authorList>
    </citation>
    <scope>NUCLEOTIDE SEQUENCE [LARGE SCALE GENOMIC DNA]</scope>
    <source>
        <strain evidence="1 2">AS</strain>
    </source>
</reference>